<organism evidence="1 2">
    <name type="scientific">Spirosoma validum</name>
    <dbReference type="NCBI Taxonomy" id="2771355"/>
    <lineage>
        <taxon>Bacteria</taxon>
        <taxon>Pseudomonadati</taxon>
        <taxon>Bacteroidota</taxon>
        <taxon>Cytophagia</taxon>
        <taxon>Cytophagales</taxon>
        <taxon>Cytophagaceae</taxon>
        <taxon>Spirosoma</taxon>
    </lineage>
</organism>
<dbReference type="Proteomes" id="UP000653797">
    <property type="component" value="Unassembled WGS sequence"/>
</dbReference>
<dbReference type="EMBL" id="JACXAA010000007">
    <property type="protein sequence ID" value="MBD2754980.1"/>
    <property type="molecule type" value="Genomic_DNA"/>
</dbReference>
<reference evidence="1" key="1">
    <citation type="submission" date="2020-09" db="EMBL/GenBank/DDBJ databases">
        <authorList>
            <person name="Kim M.K."/>
        </authorList>
    </citation>
    <scope>NUCLEOTIDE SEQUENCE</scope>
    <source>
        <strain evidence="1">BT704</strain>
    </source>
</reference>
<name>A0A927B3Z7_9BACT</name>
<keyword evidence="2" id="KW-1185">Reference proteome</keyword>
<evidence type="ECO:0000313" key="1">
    <source>
        <dbReference type="EMBL" id="MBD2754980.1"/>
    </source>
</evidence>
<protein>
    <submittedName>
        <fullName evidence="1">Uncharacterized protein</fullName>
    </submittedName>
</protein>
<evidence type="ECO:0000313" key="2">
    <source>
        <dbReference type="Proteomes" id="UP000653797"/>
    </source>
</evidence>
<proteinExistence type="predicted"/>
<accession>A0A927B3Z7</accession>
<dbReference type="AlphaFoldDB" id="A0A927B3Z7"/>
<sequence>MPHPFYKTAPKTYDSSICTAILTDWVQAVSTFYQHYQQLATYRIRQSIPLIQPIPVSQCPLGHLEHLMDDMQRQIESLLLEMGDAEPSPSSQASYQKLIDHTARLNRVNQHAQTLGLLTTLSPS</sequence>
<dbReference type="RefSeq" id="WP_191040609.1">
    <property type="nucleotide sequence ID" value="NZ_JACXAA010000007.1"/>
</dbReference>
<comment type="caution">
    <text evidence="1">The sequence shown here is derived from an EMBL/GenBank/DDBJ whole genome shotgun (WGS) entry which is preliminary data.</text>
</comment>
<gene>
    <name evidence="1" type="ORF">IC230_18905</name>
</gene>